<evidence type="ECO:0000313" key="4">
    <source>
        <dbReference type="Proteomes" id="UP000324800"/>
    </source>
</evidence>
<keyword evidence="2" id="KW-0472">Membrane</keyword>
<dbReference type="AlphaFoldDB" id="A0A5J4VZG4"/>
<sequence length="421" mass="46408">MSTPEAVGTGFSCKAPRAPRTASQRSKISTSGTVFDLPETTSYGTSYSHSNANAACKFNVSQTYAGAYTTITEALNQTCVSGSYEITLLDSEHIEYLILSSNSTILIQGGRKIQTIWKLDQPHREIVDLKQGLGIQENSYISMIAITNFSSLTIKSSKFQNASLNSQNEAVSIYAHDPNQTILIQSCEFSNIITNNQNTQSALTIWGAQQVKVQITGNKFLNCKTALSNSGALSVYDFDDEYNTSTFSYNEFRIDSNAFQANVGNSSGAVYLMSSNPLSAFSFANNMFFYNRNNETHGIGQDAFLVFTTTPEDWRRSNITDIIRMMFVYSTSSAQMDSVYFEAVLEDYLFAGAISLPNFANEKQQKGGITLKVVVGSMVSVGIVILIILIAFVFIRKKKSNTISSLHEDQYLLERGSSESQ</sequence>
<proteinExistence type="predicted"/>
<evidence type="ECO:0000256" key="1">
    <source>
        <dbReference type="SAM" id="MobiDB-lite"/>
    </source>
</evidence>
<reference evidence="3 4" key="1">
    <citation type="submission" date="2019-03" db="EMBL/GenBank/DDBJ databases">
        <title>Single cell metagenomics reveals metabolic interactions within the superorganism composed of flagellate Streblomastix strix and complex community of Bacteroidetes bacteria on its surface.</title>
        <authorList>
            <person name="Treitli S.C."/>
            <person name="Kolisko M."/>
            <person name="Husnik F."/>
            <person name="Keeling P."/>
            <person name="Hampl V."/>
        </authorList>
    </citation>
    <scope>NUCLEOTIDE SEQUENCE [LARGE SCALE GENOMIC DNA]</scope>
    <source>
        <strain evidence="3">ST1C</strain>
    </source>
</reference>
<protein>
    <recommendedName>
        <fullName evidence="5">Right handed beta helix domain-containing protein</fullName>
    </recommendedName>
</protein>
<evidence type="ECO:0000313" key="3">
    <source>
        <dbReference type="EMBL" id="KAA6387958.1"/>
    </source>
</evidence>
<name>A0A5J4VZG4_9EUKA</name>
<comment type="caution">
    <text evidence="3">The sequence shown here is derived from an EMBL/GenBank/DDBJ whole genome shotgun (WGS) entry which is preliminary data.</text>
</comment>
<gene>
    <name evidence="3" type="ORF">EZS28_016515</name>
</gene>
<dbReference type="Proteomes" id="UP000324800">
    <property type="component" value="Unassembled WGS sequence"/>
</dbReference>
<feature type="transmembrane region" description="Helical" evidence="2">
    <location>
        <begin position="373"/>
        <end position="395"/>
    </location>
</feature>
<evidence type="ECO:0000256" key="2">
    <source>
        <dbReference type="SAM" id="Phobius"/>
    </source>
</evidence>
<feature type="region of interest" description="Disordered" evidence="1">
    <location>
        <begin position="1"/>
        <end position="30"/>
    </location>
</feature>
<organism evidence="3 4">
    <name type="scientific">Streblomastix strix</name>
    <dbReference type="NCBI Taxonomy" id="222440"/>
    <lineage>
        <taxon>Eukaryota</taxon>
        <taxon>Metamonada</taxon>
        <taxon>Preaxostyla</taxon>
        <taxon>Oxymonadida</taxon>
        <taxon>Streblomastigidae</taxon>
        <taxon>Streblomastix</taxon>
    </lineage>
</organism>
<evidence type="ECO:0008006" key="5">
    <source>
        <dbReference type="Google" id="ProtNLM"/>
    </source>
</evidence>
<dbReference type="EMBL" id="SNRW01004172">
    <property type="protein sequence ID" value="KAA6387958.1"/>
    <property type="molecule type" value="Genomic_DNA"/>
</dbReference>
<keyword evidence="2" id="KW-0812">Transmembrane</keyword>
<dbReference type="SUPFAM" id="SSF51126">
    <property type="entry name" value="Pectin lyase-like"/>
    <property type="match status" value="1"/>
</dbReference>
<keyword evidence="2" id="KW-1133">Transmembrane helix</keyword>
<dbReference type="InterPro" id="IPR011050">
    <property type="entry name" value="Pectin_lyase_fold/virulence"/>
</dbReference>
<accession>A0A5J4VZG4</accession>
<feature type="compositionally biased region" description="Polar residues" evidence="1">
    <location>
        <begin position="21"/>
        <end position="30"/>
    </location>
</feature>